<comment type="caution">
    <text evidence="1">The sequence shown here is derived from an EMBL/GenBank/DDBJ whole genome shotgun (WGS) entry which is preliminary data.</text>
</comment>
<organism evidence="1 2">
    <name type="scientific">Ceratopteris richardii</name>
    <name type="common">Triangle waterfern</name>
    <dbReference type="NCBI Taxonomy" id="49495"/>
    <lineage>
        <taxon>Eukaryota</taxon>
        <taxon>Viridiplantae</taxon>
        <taxon>Streptophyta</taxon>
        <taxon>Embryophyta</taxon>
        <taxon>Tracheophyta</taxon>
        <taxon>Polypodiopsida</taxon>
        <taxon>Polypodiidae</taxon>
        <taxon>Polypodiales</taxon>
        <taxon>Pteridineae</taxon>
        <taxon>Pteridaceae</taxon>
        <taxon>Parkerioideae</taxon>
        <taxon>Ceratopteris</taxon>
    </lineage>
</organism>
<accession>A0A8T2TF22</accession>
<protein>
    <submittedName>
        <fullName evidence="1">Uncharacterized protein</fullName>
    </submittedName>
</protein>
<sequence length="46" mass="5612">MAVVNKERERVATRLFARTQKYLAERELLRITEGAERERFMRFLII</sequence>
<gene>
    <name evidence="1" type="ORF">KP509_13G037900</name>
</gene>
<evidence type="ECO:0000313" key="2">
    <source>
        <dbReference type="Proteomes" id="UP000825935"/>
    </source>
</evidence>
<evidence type="ECO:0000313" key="1">
    <source>
        <dbReference type="EMBL" id="KAH7421048.1"/>
    </source>
</evidence>
<reference evidence="1" key="1">
    <citation type="submission" date="2021-08" db="EMBL/GenBank/DDBJ databases">
        <title>WGS assembly of Ceratopteris richardii.</title>
        <authorList>
            <person name="Marchant D.B."/>
            <person name="Chen G."/>
            <person name="Jenkins J."/>
            <person name="Shu S."/>
            <person name="Leebens-Mack J."/>
            <person name="Grimwood J."/>
            <person name="Schmutz J."/>
            <person name="Soltis P."/>
            <person name="Soltis D."/>
            <person name="Chen Z.-H."/>
        </authorList>
    </citation>
    <scope>NUCLEOTIDE SEQUENCE</scope>
    <source>
        <strain evidence="1">Whitten #5841</strain>
        <tissue evidence="1">Leaf</tissue>
    </source>
</reference>
<proteinExistence type="predicted"/>
<name>A0A8T2TF22_CERRI</name>
<keyword evidence="2" id="KW-1185">Reference proteome</keyword>
<dbReference type="EMBL" id="CM035418">
    <property type="protein sequence ID" value="KAH7421048.1"/>
    <property type="molecule type" value="Genomic_DNA"/>
</dbReference>
<dbReference type="Proteomes" id="UP000825935">
    <property type="component" value="Chromosome 13"/>
</dbReference>
<dbReference type="AlphaFoldDB" id="A0A8T2TF22"/>